<keyword evidence="3" id="KW-1185">Reference proteome</keyword>
<organism evidence="2 3">
    <name type="scientific">Drosophila guanche</name>
    <name type="common">Fruit fly</name>
    <dbReference type="NCBI Taxonomy" id="7266"/>
    <lineage>
        <taxon>Eukaryota</taxon>
        <taxon>Metazoa</taxon>
        <taxon>Ecdysozoa</taxon>
        <taxon>Arthropoda</taxon>
        <taxon>Hexapoda</taxon>
        <taxon>Insecta</taxon>
        <taxon>Pterygota</taxon>
        <taxon>Neoptera</taxon>
        <taxon>Endopterygota</taxon>
        <taxon>Diptera</taxon>
        <taxon>Brachycera</taxon>
        <taxon>Muscomorpha</taxon>
        <taxon>Ephydroidea</taxon>
        <taxon>Drosophilidae</taxon>
        <taxon>Drosophila</taxon>
        <taxon>Sophophora</taxon>
    </lineage>
</organism>
<gene>
    <name evidence="2" type="ORF">DGUA_6G005319</name>
</gene>
<dbReference type="AlphaFoldDB" id="A0A3B0K399"/>
<feature type="region of interest" description="Disordered" evidence="1">
    <location>
        <begin position="133"/>
        <end position="160"/>
    </location>
</feature>
<proteinExistence type="predicted"/>
<accession>A0A3B0K399</accession>
<dbReference type="OMA" id="TNRRYGA"/>
<evidence type="ECO:0000313" key="3">
    <source>
        <dbReference type="Proteomes" id="UP000268350"/>
    </source>
</evidence>
<feature type="compositionally biased region" description="Basic residues" evidence="1">
    <location>
        <begin position="36"/>
        <end position="45"/>
    </location>
</feature>
<evidence type="ECO:0000313" key="2">
    <source>
        <dbReference type="EMBL" id="SPP80439.1"/>
    </source>
</evidence>
<evidence type="ECO:0000256" key="1">
    <source>
        <dbReference type="SAM" id="MobiDB-lite"/>
    </source>
</evidence>
<feature type="region of interest" description="Disordered" evidence="1">
    <location>
        <begin position="30"/>
        <end position="65"/>
    </location>
</feature>
<protein>
    <submittedName>
        <fullName evidence="2">Uncharacterized protein</fullName>
    </submittedName>
</protein>
<feature type="region of interest" description="Disordered" evidence="1">
    <location>
        <begin position="91"/>
        <end position="121"/>
    </location>
</feature>
<sequence length="160" mass="17261">MTTTIVRLAAEVAAGKQLPAALTIKTNRRYGGQAQAHHHHHHNHHQNQNQNPNRHQSHHHPYGVTANSNTICNRPVRIRSVATSVIVAPISSTSNPTNADGVERGGAGLGESGSEADSEEQVAAANGLLAWSRAAASQQQQQQQHPQVHHQHQQPVLMQG</sequence>
<dbReference type="EMBL" id="OUUW01000005">
    <property type="protein sequence ID" value="SPP80439.1"/>
    <property type="molecule type" value="Genomic_DNA"/>
</dbReference>
<dbReference type="Proteomes" id="UP000268350">
    <property type="component" value="Unassembled WGS sequence"/>
</dbReference>
<reference evidence="3" key="1">
    <citation type="submission" date="2018-01" db="EMBL/GenBank/DDBJ databases">
        <authorList>
            <person name="Alioto T."/>
            <person name="Alioto T."/>
        </authorList>
    </citation>
    <scope>NUCLEOTIDE SEQUENCE [LARGE SCALE GENOMIC DNA]</scope>
</reference>
<name>A0A3B0K399_DROGU</name>